<keyword evidence="13" id="KW-1185">Reference proteome</keyword>
<dbReference type="GO" id="GO:0004375">
    <property type="term" value="F:glycine dehydrogenase (decarboxylating) activity"/>
    <property type="evidence" value="ECO:0007669"/>
    <property type="project" value="UniProtKB-EC"/>
</dbReference>
<evidence type="ECO:0000256" key="5">
    <source>
        <dbReference type="ARBA" id="ARBA00022898"/>
    </source>
</evidence>
<evidence type="ECO:0000256" key="8">
    <source>
        <dbReference type="HAMAP-Rule" id="MF_00711"/>
    </source>
</evidence>
<dbReference type="InterPro" id="IPR015424">
    <property type="entry name" value="PyrdxlP-dep_Trfase"/>
</dbReference>
<evidence type="ECO:0000256" key="1">
    <source>
        <dbReference type="ARBA" id="ARBA00001933"/>
    </source>
</evidence>
<dbReference type="InterPro" id="IPR049316">
    <property type="entry name" value="GDC-P_C"/>
</dbReference>
<dbReference type="EC" id="1.4.4.2" evidence="8"/>
<dbReference type="InterPro" id="IPR015421">
    <property type="entry name" value="PyrdxlP-dep_Trfase_major"/>
</dbReference>
<dbReference type="Pfam" id="PF02347">
    <property type="entry name" value="GDC-P"/>
    <property type="match status" value="2"/>
</dbReference>
<dbReference type="InterPro" id="IPR015422">
    <property type="entry name" value="PyrdxlP-dep_Trfase_small"/>
</dbReference>
<evidence type="ECO:0000259" key="11">
    <source>
        <dbReference type="Pfam" id="PF21478"/>
    </source>
</evidence>
<dbReference type="GO" id="GO:0005960">
    <property type="term" value="C:glycine cleavage complex"/>
    <property type="evidence" value="ECO:0007669"/>
    <property type="project" value="TreeGrafter"/>
</dbReference>
<evidence type="ECO:0000256" key="2">
    <source>
        <dbReference type="ARBA" id="ARBA00003788"/>
    </source>
</evidence>
<comment type="cofactor">
    <cofactor evidence="1 8 9">
        <name>pyridoxal 5'-phosphate</name>
        <dbReference type="ChEBI" id="CHEBI:597326"/>
    </cofactor>
</comment>
<dbReference type="FunFam" id="3.40.640.10:FF:000007">
    <property type="entry name" value="glycine dehydrogenase (Decarboxylating), mitochondrial"/>
    <property type="match status" value="1"/>
</dbReference>
<dbReference type="InterPro" id="IPR003437">
    <property type="entry name" value="GcvP"/>
</dbReference>
<feature type="domain" description="Glycine dehydrogenase C-terminal" evidence="11">
    <location>
        <begin position="774"/>
        <end position="895"/>
    </location>
</feature>
<dbReference type="SUPFAM" id="SSF53383">
    <property type="entry name" value="PLP-dependent transferases"/>
    <property type="match status" value="2"/>
</dbReference>
<evidence type="ECO:0000256" key="4">
    <source>
        <dbReference type="ARBA" id="ARBA00011690"/>
    </source>
</evidence>
<dbReference type="FunFam" id="3.90.1150.10:FF:000007">
    <property type="entry name" value="Glycine dehydrogenase (decarboxylating), mitochondrial"/>
    <property type="match status" value="1"/>
</dbReference>
<feature type="modified residue" description="N6-(pyridoxal phosphate)lysine" evidence="8 9">
    <location>
        <position position="704"/>
    </location>
</feature>
<dbReference type="CDD" id="cd00613">
    <property type="entry name" value="GDC-P"/>
    <property type="match status" value="2"/>
</dbReference>
<evidence type="ECO:0000313" key="13">
    <source>
        <dbReference type="Proteomes" id="UP000273252"/>
    </source>
</evidence>
<dbReference type="InterPro" id="IPR020581">
    <property type="entry name" value="GDC_P"/>
</dbReference>
<feature type="domain" description="Glycine cleavage system P-protein N-terminal" evidence="10">
    <location>
        <begin position="458"/>
        <end position="734"/>
    </location>
</feature>
<dbReference type="NCBIfam" id="TIGR00461">
    <property type="entry name" value="gcvP"/>
    <property type="match status" value="1"/>
</dbReference>
<dbReference type="Gene3D" id="3.40.640.10">
    <property type="entry name" value="Type I PLP-dependent aspartate aminotransferase-like (Major domain)"/>
    <property type="match status" value="2"/>
</dbReference>
<dbReference type="HAMAP" id="MF_00711">
    <property type="entry name" value="GcvP"/>
    <property type="match status" value="1"/>
</dbReference>
<evidence type="ECO:0000313" key="12">
    <source>
        <dbReference type="EMBL" id="RJX69692.1"/>
    </source>
</evidence>
<dbReference type="AlphaFoldDB" id="A0A3A6QD51"/>
<keyword evidence="5 8" id="KW-0663">Pyridoxal phosphate</keyword>
<evidence type="ECO:0000256" key="9">
    <source>
        <dbReference type="PIRSR" id="PIRSR603437-50"/>
    </source>
</evidence>
<dbReference type="FunFam" id="3.40.640.10:FF:000005">
    <property type="entry name" value="Glycine dehydrogenase (decarboxylating), mitochondrial"/>
    <property type="match status" value="1"/>
</dbReference>
<proteinExistence type="inferred from homology"/>
<protein>
    <recommendedName>
        <fullName evidence="8">Glycine dehydrogenase (decarboxylating)</fullName>
        <ecNumber evidence="8">1.4.4.2</ecNumber>
    </recommendedName>
    <alternativeName>
        <fullName evidence="8">Glycine cleavage system P-protein</fullName>
    </alternativeName>
    <alternativeName>
        <fullName evidence="8">Glycine decarboxylase</fullName>
    </alternativeName>
    <alternativeName>
        <fullName evidence="8">Glycine dehydrogenase (aminomethyl-transferring)</fullName>
    </alternativeName>
</protein>
<dbReference type="Proteomes" id="UP000273252">
    <property type="component" value="Unassembled WGS sequence"/>
</dbReference>
<dbReference type="OrthoDB" id="9801272at2"/>
<evidence type="ECO:0000256" key="6">
    <source>
        <dbReference type="ARBA" id="ARBA00023002"/>
    </source>
</evidence>
<dbReference type="GO" id="GO:0005829">
    <property type="term" value="C:cytosol"/>
    <property type="evidence" value="ECO:0007669"/>
    <property type="project" value="TreeGrafter"/>
</dbReference>
<dbReference type="RefSeq" id="WP_120032512.1">
    <property type="nucleotide sequence ID" value="NZ_QVMU01000014.1"/>
</dbReference>
<comment type="caution">
    <text evidence="12">The sequence shown here is derived from an EMBL/GenBank/DDBJ whole genome shotgun (WGS) entry which is preliminary data.</text>
</comment>
<sequence length="954" mass="104740">MTELLQSLSTQHEFITRHNGPNLSDQQKMLDAIHAATLDSLIEETVPAQIRLEQPMQLAEAKSEADMLVAMRKFADQNQIKRTFIGQGYYNTFTPNVILRNVFENPGWYTAYTPYQPEISQGRLEALLNYQQMVMDLTGMEIANASLLDEATAAAEAMTLCKRAGKSKSTTFFVADDVHPQTIEVVKTRAKYIGFDVLVADIDTLPEQDVFGALLQYPNTTGNVRDLTDVIAKAQANKTLVTVATDLLASALLKPAGEMGADVVIGSAQRFGVPMGYGGPHAAFMATKDKHKRTMPGRVIGVSIDSNGNQALRMAMQTREQHIRREKATSNICTAQALLANMASFYAVYHGAEGLRTIARRTHHMTAILAAGLTKSGFELAHHSFFDTITINTGSRTEELYTKAQAADINLRKLPSKLGVSFDETTTVSDIAALFEIFSVKEDVSALSSEISENEFAAIPESCRRSTSYLTHPVFNTHHSETQMMRYLKQLENKDFSLTHGMIPLGSCTMKLNAAAEMIPVTWPEFGALHPFAPIEQAAGYTALAKDLKEKLCEITGYDDFSLQPNSGASGEYAGLIAIQRYHESRGDAHRNVCLIPSSAHGTNPATASMVSMKVVVVKCDNEGNIDINDLAEKIEKHKENLSSIMITYPSTHGVYEEQVKEVCEMVHAAGGQVYLDGANMNAQVGLTTPGYIGSDVSHLNLHKTFCIPHGGGGPGMGPIGVKSHLAPFLPGHIENGVEGDDFAVSAADLGSASILPISWAYIAMMGEVGLTEATKVAILNANYVMEMLRPYYPVLYRGTNGRVAHECIIDIRPLKEETGISEEDIAKRLMDYGFHAPTMSFPVAGTLMVEPTESEDLEELDRFCEAMISIREEMDRVKDGEWPLDNNPLVNAPHTQVDLSSENWDRPYSREVACFPSKATKNSKYWPTVNRVDNVYGDRNLICSCPSIDNYAE</sequence>
<dbReference type="EMBL" id="QVMU01000014">
    <property type="protein sequence ID" value="RJX69692.1"/>
    <property type="molecule type" value="Genomic_DNA"/>
</dbReference>
<keyword evidence="6 8" id="KW-0560">Oxidoreductase</keyword>
<comment type="subunit">
    <text evidence="4 8">The glycine cleavage system is composed of four proteins: P, T, L and H.</text>
</comment>
<evidence type="ECO:0000256" key="3">
    <source>
        <dbReference type="ARBA" id="ARBA00010756"/>
    </source>
</evidence>
<feature type="domain" description="Glycine cleavage system P-protein N-terminal" evidence="10">
    <location>
        <begin position="17"/>
        <end position="438"/>
    </location>
</feature>
<name>A0A3A6QD51_9VIBR</name>
<dbReference type="PANTHER" id="PTHR11773:SF13">
    <property type="entry name" value="GLYCINE DEHYDROGENASE (DECARBOXYLATING)"/>
    <property type="match status" value="1"/>
</dbReference>
<comment type="similarity">
    <text evidence="3 8">Belongs to the GcvP family.</text>
</comment>
<evidence type="ECO:0000259" key="10">
    <source>
        <dbReference type="Pfam" id="PF02347"/>
    </source>
</evidence>
<dbReference type="Gene3D" id="3.90.1150.10">
    <property type="entry name" value="Aspartate Aminotransferase, domain 1"/>
    <property type="match status" value="2"/>
</dbReference>
<dbReference type="InterPro" id="IPR049315">
    <property type="entry name" value="GDC-P_N"/>
</dbReference>
<reference evidence="12 13" key="1">
    <citation type="submission" date="2018-08" db="EMBL/GenBank/DDBJ databases">
        <title>Vibrio isolated from the Eastern China Marginal Seas.</title>
        <authorList>
            <person name="Li Y."/>
        </authorList>
    </citation>
    <scope>NUCLEOTIDE SEQUENCE [LARGE SCALE GENOMIC DNA]</scope>
    <source>
        <strain evidence="12 13">BEI233</strain>
    </source>
</reference>
<dbReference type="GO" id="GO:0016594">
    <property type="term" value="F:glycine binding"/>
    <property type="evidence" value="ECO:0007669"/>
    <property type="project" value="TreeGrafter"/>
</dbReference>
<dbReference type="GO" id="GO:0019464">
    <property type="term" value="P:glycine decarboxylation via glycine cleavage system"/>
    <property type="evidence" value="ECO:0007669"/>
    <property type="project" value="UniProtKB-UniRule"/>
</dbReference>
<comment type="function">
    <text evidence="2 8">The glycine cleavage system catalyzes the degradation of glycine. The P protein binds the alpha-amino group of glycine through its pyridoxal phosphate cofactor; CO(2) is released and the remaining methylamine moiety is then transferred to the lipoamide cofactor of the H protein.</text>
</comment>
<gene>
    <name evidence="8 12" type="primary">gcvP</name>
    <name evidence="12" type="ORF">DZ860_14520</name>
</gene>
<dbReference type="GO" id="GO:0030170">
    <property type="term" value="F:pyridoxal phosphate binding"/>
    <property type="evidence" value="ECO:0007669"/>
    <property type="project" value="TreeGrafter"/>
</dbReference>
<evidence type="ECO:0000256" key="7">
    <source>
        <dbReference type="ARBA" id="ARBA00049026"/>
    </source>
</evidence>
<accession>A0A3A6QD51</accession>
<comment type="catalytic activity">
    <reaction evidence="7 8">
        <text>N(6)-[(R)-lipoyl]-L-lysyl-[glycine-cleavage complex H protein] + glycine + H(+) = N(6)-[(R)-S(8)-aminomethyldihydrolipoyl]-L-lysyl-[glycine-cleavage complex H protein] + CO2</text>
        <dbReference type="Rhea" id="RHEA:24304"/>
        <dbReference type="Rhea" id="RHEA-COMP:10494"/>
        <dbReference type="Rhea" id="RHEA-COMP:10495"/>
        <dbReference type="ChEBI" id="CHEBI:15378"/>
        <dbReference type="ChEBI" id="CHEBI:16526"/>
        <dbReference type="ChEBI" id="CHEBI:57305"/>
        <dbReference type="ChEBI" id="CHEBI:83099"/>
        <dbReference type="ChEBI" id="CHEBI:83143"/>
        <dbReference type="EC" id="1.4.4.2"/>
    </reaction>
</comment>
<organism evidence="12 13">
    <name type="scientific">Vibrio sinensis</name>
    <dbReference type="NCBI Taxonomy" id="2302434"/>
    <lineage>
        <taxon>Bacteria</taxon>
        <taxon>Pseudomonadati</taxon>
        <taxon>Pseudomonadota</taxon>
        <taxon>Gammaproteobacteria</taxon>
        <taxon>Vibrionales</taxon>
        <taxon>Vibrionaceae</taxon>
        <taxon>Vibrio</taxon>
    </lineage>
</organism>
<dbReference type="Pfam" id="PF21478">
    <property type="entry name" value="GcvP2_C"/>
    <property type="match status" value="1"/>
</dbReference>
<dbReference type="PANTHER" id="PTHR11773">
    <property type="entry name" value="GLYCINE DEHYDROGENASE, DECARBOXYLATING"/>
    <property type="match status" value="1"/>
</dbReference>